<reference evidence="2 3" key="1">
    <citation type="submission" date="2024-06" db="EMBL/GenBank/DDBJ databases">
        <title>The Natural Products Discovery Center: Release of the First 8490 Sequenced Strains for Exploring Actinobacteria Biosynthetic Diversity.</title>
        <authorList>
            <person name="Kalkreuter E."/>
            <person name="Kautsar S.A."/>
            <person name="Yang D."/>
            <person name="Bader C.D."/>
            <person name="Teijaro C.N."/>
            <person name="Fluegel L."/>
            <person name="Davis C.M."/>
            <person name="Simpson J.R."/>
            <person name="Lauterbach L."/>
            <person name="Steele A.D."/>
            <person name="Gui C."/>
            <person name="Meng S."/>
            <person name="Li G."/>
            <person name="Viehrig K."/>
            <person name="Ye F."/>
            <person name="Su P."/>
            <person name="Kiefer A.F."/>
            <person name="Nichols A."/>
            <person name="Cepeda A.J."/>
            <person name="Yan W."/>
            <person name="Fan B."/>
            <person name="Jiang Y."/>
            <person name="Adhikari A."/>
            <person name="Zheng C.-J."/>
            <person name="Schuster L."/>
            <person name="Cowan T.M."/>
            <person name="Smanski M.J."/>
            <person name="Chevrette M.G."/>
            <person name="De Carvalho L.P.S."/>
            <person name="Shen B."/>
        </authorList>
    </citation>
    <scope>NUCLEOTIDE SEQUENCE [LARGE SCALE GENOMIC DNA]</scope>
    <source>
        <strain evidence="2 3">NPDC050100</strain>
    </source>
</reference>
<evidence type="ECO:0000256" key="1">
    <source>
        <dbReference type="SAM" id="MobiDB-lite"/>
    </source>
</evidence>
<name>A0ABV3GB97_MICGL</name>
<protein>
    <recommendedName>
        <fullName evidence="4">Lipoprotein</fullName>
    </recommendedName>
</protein>
<feature type="compositionally biased region" description="Gly residues" evidence="1">
    <location>
        <begin position="112"/>
        <end position="138"/>
    </location>
</feature>
<gene>
    <name evidence="2" type="ORF">AB0I59_09380</name>
</gene>
<evidence type="ECO:0000313" key="2">
    <source>
        <dbReference type="EMBL" id="MEV0968834.1"/>
    </source>
</evidence>
<proteinExistence type="predicted"/>
<comment type="caution">
    <text evidence="2">The sequence shown here is derived from an EMBL/GenBank/DDBJ whole genome shotgun (WGS) entry which is preliminary data.</text>
</comment>
<feature type="compositionally biased region" description="Gly residues" evidence="1">
    <location>
        <begin position="10"/>
        <end position="27"/>
    </location>
</feature>
<dbReference type="EMBL" id="JBFALK010000004">
    <property type="protein sequence ID" value="MEV0968834.1"/>
    <property type="molecule type" value="Genomic_DNA"/>
</dbReference>
<feature type="compositionally biased region" description="Low complexity" evidence="1">
    <location>
        <begin position="69"/>
        <end position="83"/>
    </location>
</feature>
<dbReference type="Proteomes" id="UP001551675">
    <property type="component" value="Unassembled WGS sequence"/>
</dbReference>
<organism evidence="2 3">
    <name type="scientific">Microtetraspora glauca</name>
    <dbReference type="NCBI Taxonomy" id="1996"/>
    <lineage>
        <taxon>Bacteria</taxon>
        <taxon>Bacillati</taxon>
        <taxon>Actinomycetota</taxon>
        <taxon>Actinomycetes</taxon>
        <taxon>Streptosporangiales</taxon>
        <taxon>Streptosporangiaceae</taxon>
        <taxon>Microtetraspora</taxon>
    </lineage>
</organism>
<feature type="region of interest" description="Disordered" evidence="1">
    <location>
        <begin position="1"/>
        <end position="147"/>
    </location>
</feature>
<sequence>MAVSVLTVSGCGGDGGDGDGGGGGGGDQRAAYMNCLRENGVTLPSGRPSGRPTDRPSGAPDGSGDDAPGDAPDARPSGAPSGRPSGGPGGFRSMSPEMRKAMEACRSLMPEGGRGPGGYGGGPGGYGGGPGGPGSAGGDEGRGPDAADTAALRPFLTCLKDNGAEVAEGKSWRNLDQNDPKVAAAVKKCRTLLPEPSAQPSA</sequence>
<dbReference type="RefSeq" id="WP_358131662.1">
    <property type="nucleotide sequence ID" value="NZ_JBFALK010000004.1"/>
</dbReference>
<evidence type="ECO:0000313" key="3">
    <source>
        <dbReference type="Proteomes" id="UP001551675"/>
    </source>
</evidence>
<evidence type="ECO:0008006" key="4">
    <source>
        <dbReference type="Google" id="ProtNLM"/>
    </source>
</evidence>
<accession>A0ABV3GB97</accession>
<keyword evidence="3" id="KW-1185">Reference proteome</keyword>